<keyword evidence="1" id="KW-1133">Transmembrane helix</keyword>
<keyword evidence="1" id="KW-0472">Membrane</keyword>
<reference evidence="2 3" key="1">
    <citation type="journal article" date="2010" name="Nature">
        <title>Genome sequence of the palaeopolyploid soybean.</title>
        <authorList>
            <person name="Schmutz J."/>
            <person name="Cannon S.B."/>
            <person name="Schlueter J."/>
            <person name="Ma J."/>
            <person name="Mitros T."/>
            <person name="Nelson W."/>
            <person name="Hyten D.L."/>
            <person name="Song Q."/>
            <person name="Thelen J.J."/>
            <person name="Cheng J."/>
            <person name="Xu D."/>
            <person name="Hellsten U."/>
            <person name="May G.D."/>
            <person name="Yu Y."/>
            <person name="Sakurai T."/>
            <person name="Umezawa T."/>
            <person name="Bhattacharyya M.K."/>
            <person name="Sandhu D."/>
            <person name="Valliyodan B."/>
            <person name="Lindquist E."/>
            <person name="Peto M."/>
            <person name="Grant D."/>
            <person name="Shu S."/>
            <person name="Goodstein D."/>
            <person name="Barry K."/>
            <person name="Futrell-Griggs M."/>
            <person name="Abernathy B."/>
            <person name="Du J."/>
            <person name="Tian Z."/>
            <person name="Zhu L."/>
            <person name="Gill N."/>
            <person name="Joshi T."/>
            <person name="Libault M."/>
            <person name="Sethuraman A."/>
            <person name="Zhang X.-C."/>
            <person name="Shinozaki K."/>
            <person name="Nguyen H.T."/>
            <person name="Wing R.A."/>
            <person name="Cregan P."/>
            <person name="Specht J."/>
            <person name="Grimwood J."/>
            <person name="Rokhsar D."/>
            <person name="Stacey G."/>
            <person name="Shoemaker R.C."/>
            <person name="Jackson S.A."/>
        </authorList>
    </citation>
    <scope>NUCLEOTIDE SEQUENCE</scope>
    <source>
        <strain evidence="3">cv. Williams 82</strain>
        <tissue evidence="2">Callus</tissue>
    </source>
</reference>
<evidence type="ECO:0000313" key="4">
    <source>
        <dbReference type="Proteomes" id="UP000008827"/>
    </source>
</evidence>
<evidence type="ECO:0000313" key="3">
    <source>
        <dbReference type="EnsemblPlants" id="KRH73601"/>
    </source>
</evidence>
<dbReference type="Proteomes" id="UP000008827">
    <property type="component" value="Chromosome 2"/>
</dbReference>
<keyword evidence="1" id="KW-0812">Transmembrane</keyword>
<evidence type="ECO:0000313" key="2">
    <source>
        <dbReference type="EMBL" id="KRH73601.1"/>
    </source>
</evidence>
<accession>A0A0R0L2T9</accession>
<dbReference type="EMBL" id="CM000835">
    <property type="protein sequence ID" value="KRH73601.1"/>
    <property type="molecule type" value="Genomic_DNA"/>
</dbReference>
<dbReference type="AlphaFoldDB" id="A0A0R0L2T9"/>
<sequence length="79" mass="9087">MFSSRSVCLAFITRHGCPPNLTSGISRDSDSTYNIFIIKMSKHEKPTKIFKINLTYITSYFLELHYIMAFTIISMAKSQ</sequence>
<protein>
    <submittedName>
        <fullName evidence="2 3">Uncharacterized protein</fullName>
    </submittedName>
</protein>
<name>A0A0R0L2T9_SOYBN</name>
<dbReference type="InParanoid" id="A0A0R0L2T9"/>
<gene>
    <name evidence="2" type="ORF">GLYMA_02G283100</name>
</gene>
<dbReference type="EnsemblPlants" id="KRH73601">
    <property type="protein sequence ID" value="KRH73601"/>
    <property type="gene ID" value="GLYMA_02G283100"/>
</dbReference>
<feature type="transmembrane region" description="Helical" evidence="1">
    <location>
        <begin position="54"/>
        <end position="76"/>
    </location>
</feature>
<proteinExistence type="predicted"/>
<organism evidence="2">
    <name type="scientific">Glycine max</name>
    <name type="common">Soybean</name>
    <name type="synonym">Glycine hispida</name>
    <dbReference type="NCBI Taxonomy" id="3847"/>
    <lineage>
        <taxon>Eukaryota</taxon>
        <taxon>Viridiplantae</taxon>
        <taxon>Streptophyta</taxon>
        <taxon>Embryophyta</taxon>
        <taxon>Tracheophyta</taxon>
        <taxon>Spermatophyta</taxon>
        <taxon>Magnoliopsida</taxon>
        <taxon>eudicotyledons</taxon>
        <taxon>Gunneridae</taxon>
        <taxon>Pentapetalae</taxon>
        <taxon>rosids</taxon>
        <taxon>fabids</taxon>
        <taxon>Fabales</taxon>
        <taxon>Fabaceae</taxon>
        <taxon>Papilionoideae</taxon>
        <taxon>50 kb inversion clade</taxon>
        <taxon>NPAAA clade</taxon>
        <taxon>indigoferoid/millettioid clade</taxon>
        <taxon>Phaseoleae</taxon>
        <taxon>Glycine</taxon>
        <taxon>Glycine subgen. Soja</taxon>
    </lineage>
</organism>
<reference evidence="3" key="2">
    <citation type="submission" date="2018-02" db="UniProtKB">
        <authorList>
            <consortium name="EnsemblPlants"/>
        </authorList>
    </citation>
    <scope>IDENTIFICATION</scope>
    <source>
        <strain evidence="3">Williams 82</strain>
    </source>
</reference>
<dbReference type="Gramene" id="KRH73601">
    <property type="protein sequence ID" value="KRH73601"/>
    <property type="gene ID" value="GLYMA_02G283100"/>
</dbReference>
<keyword evidence="4" id="KW-1185">Reference proteome</keyword>
<reference evidence="2" key="3">
    <citation type="submission" date="2018-07" db="EMBL/GenBank/DDBJ databases">
        <title>WGS assembly of Glycine max.</title>
        <authorList>
            <person name="Schmutz J."/>
            <person name="Cannon S."/>
            <person name="Schlueter J."/>
            <person name="Ma J."/>
            <person name="Mitros T."/>
            <person name="Nelson W."/>
            <person name="Hyten D."/>
            <person name="Song Q."/>
            <person name="Thelen J."/>
            <person name="Cheng J."/>
            <person name="Xu D."/>
            <person name="Hellsten U."/>
            <person name="May G."/>
            <person name="Yu Y."/>
            <person name="Sakurai T."/>
            <person name="Umezawa T."/>
            <person name="Bhattacharyya M."/>
            <person name="Sandhu D."/>
            <person name="Valliyodan B."/>
            <person name="Lindquist E."/>
            <person name="Peto M."/>
            <person name="Grant D."/>
            <person name="Shu S."/>
            <person name="Goodstein D."/>
            <person name="Barry K."/>
            <person name="Futrell-Griggs M."/>
            <person name="Abernathy B."/>
            <person name="Du J."/>
            <person name="Tian Z."/>
            <person name="Zhu L."/>
            <person name="Gill N."/>
            <person name="Joshi T."/>
            <person name="Libault M."/>
            <person name="Sethuraman A."/>
            <person name="Zhang X."/>
            <person name="Shinozaki K."/>
            <person name="Nguyen H."/>
            <person name="Wing R."/>
            <person name="Cregan P."/>
            <person name="Specht J."/>
            <person name="Grimwood J."/>
            <person name="Rokhsar D."/>
            <person name="Stacey G."/>
            <person name="Shoemaker R."/>
            <person name="Jackson S."/>
        </authorList>
    </citation>
    <scope>NUCLEOTIDE SEQUENCE</scope>
    <source>
        <tissue evidence="2">Callus</tissue>
    </source>
</reference>
<evidence type="ECO:0000256" key="1">
    <source>
        <dbReference type="SAM" id="Phobius"/>
    </source>
</evidence>